<name>A0AB38R6R7_RHOSG</name>
<feature type="compositionally biased region" description="Basic and acidic residues" evidence="1">
    <location>
        <begin position="29"/>
        <end position="39"/>
    </location>
</feature>
<gene>
    <name evidence="2" type="ORF">M0639_16215</name>
</gene>
<dbReference type="EMBL" id="CP096563">
    <property type="protein sequence ID" value="UPU40626.1"/>
    <property type="molecule type" value="Genomic_DNA"/>
</dbReference>
<evidence type="ECO:0000313" key="2">
    <source>
        <dbReference type="EMBL" id="UPU40626.1"/>
    </source>
</evidence>
<evidence type="ECO:0000256" key="1">
    <source>
        <dbReference type="SAM" id="MobiDB-lite"/>
    </source>
</evidence>
<dbReference type="AlphaFoldDB" id="A0AB38R6R7"/>
<dbReference type="InterPro" id="IPR009636">
    <property type="entry name" value="SCAF"/>
</dbReference>
<sequence>MTQENEHDIESMKEALSKANNEAASFRHQLNEAKAELEQAHSSANEYKSSYVDAKITAKLAESGVSNVKVAKLLDRSKIDIDESGDLVGFDDQLEQVKTDFAELFQVQKVPSIDAAEKPVAKRNLSSAEKLIQNTR</sequence>
<keyword evidence="3" id="KW-1185">Reference proteome</keyword>
<proteinExistence type="predicted"/>
<dbReference type="Proteomes" id="UP000831484">
    <property type="component" value="Chromosome"/>
</dbReference>
<accession>A0AB38R6R7</accession>
<reference evidence="3" key="1">
    <citation type="journal article" date="2022" name="Environ. Microbiol.">
        <title>Functional analysis, diversity, and distribution of carbendazim hydrolases MheI and CbmA, responsible for the initial step in carbendazim degradation.</title>
        <authorList>
            <person name="Zhang M."/>
            <person name="Bai X."/>
            <person name="Li Q."/>
            <person name="Zhang L."/>
            <person name="Zhu Q."/>
            <person name="Gao S."/>
            <person name="Ke Z."/>
            <person name="Jiang M."/>
            <person name="Hu J."/>
            <person name="Qiu J."/>
            <person name="Hong Q."/>
        </authorList>
    </citation>
    <scope>NUCLEOTIDE SEQUENCE [LARGE SCALE GENOMIC DNA]</scope>
    <source>
        <strain evidence="3">djl-6</strain>
    </source>
</reference>
<dbReference type="Pfam" id="PF06810">
    <property type="entry name" value="Phage_scaffold"/>
    <property type="match status" value="1"/>
</dbReference>
<protein>
    <submittedName>
        <fullName evidence="2">Phage scaffolding protein</fullName>
    </submittedName>
</protein>
<feature type="region of interest" description="Disordered" evidence="1">
    <location>
        <begin position="1"/>
        <end position="44"/>
    </location>
</feature>
<feature type="compositionally biased region" description="Basic and acidic residues" evidence="1">
    <location>
        <begin position="1"/>
        <end position="16"/>
    </location>
</feature>
<evidence type="ECO:0000313" key="3">
    <source>
        <dbReference type="Proteomes" id="UP000831484"/>
    </source>
</evidence>
<dbReference type="RefSeq" id="WP_054802503.1">
    <property type="nucleotide sequence ID" value="NZ_CP096563.1"/>
</dbReference>
<organism evidence="2 3">
    <name type="scientific">Rhodococcus qingshengii JCM 15477</name>
    <dbReference type="NCBI Taxonomy" id="1303681"/>
    <lineage>
        <taxon>Bacteria</taxon>
        <taxon>Bacillati</taxon>
        <taxon>Actinomycetota</taxon>
        <taxon>Actinomycetes</taxon>
        <taxon>Mycobacteriales</taxon>
        <taxon>Nocardiaceae</taxon>
        <taxon>Rhodococcus</taxon>
        <taxon>Rhodococcus erythropolis group</taxon>
    </lineage>
</organism>